<protein>
    <recommendedName>
        <fullName evidence="4">Extensin-like</fullName>
    </recommendedName>
</protein>
<dbReference type="Proteomes" id="UP001497482">
    <property type="component" value="Chromosome 22"/>
</dbReference>
<evidence type="ECO:0000313" key="2">
    <source>
        <dbReference type="EMBL" id="CAL1597760.1"/>
    </source>
</evidence>
<feature type="region of interest" description="Disordered" evidence="1">
    <location>
        <begin position="102"/>
        <end position="122"/>
    </location>
</feature>
<name>A0AAV2L9C1_KNICA</name>
<organism evidence="2 3">
    <name type="scientific">Knipowitschia caucasica</name>
    <name type="common">Caucasian dwarf goby</name>
    <name type="synonym">Pomatoschistus caucasicus</name>
    <dbReference type="NCBI Taxonomy" id="637954"/>
    <lineage>
        <taxon>Eukaryota</taxon>
        <taxon>Metazoa</taxon>
        <taxon>Chordata</taxon>
        <taxon>Craniata</taxon>
        <taxon>Vertebrata</taxon>
        <taxon>Euteleostomi</taxon>
        <taxon>Actinopterygii</taxon>
        <taxon>Neopterygii</taxon>
        <taxon>Teleostei</taxon>
        <taxon>Neoteleostei</taxon>
        <taxon>Acanthomorphata</taxon>
        <taxon>Gobiaria</taxon>
        <taxon>Gobiiformes</taxon>
        <taxon>Gobioidei</taxon>
        <taxon>Gobiidae</taxon>
        <taxon>Gobiinae</taxon>
        <taxon>Knipowitschia</taxon>
    </lineage>
</organism>
<evidence type="ECO:0000313" key="3">
    <source>
        <dbReference type="Proteomes" id="UP001497482"/>
    </source>
</evidence>
<sequence>MTDFHSSSTTRLLSSPLQTHQNGQIISTSQAHAYNSYLSDFIILSSRKLTSHSSSSRYPHPQPVPDTPRTDIKRRLTSSLFTPRRSLPVQTKPITSMTLTADSTYSCTKKPSPSPEALASQRPQPILQLKLLTQTIPDPPLRTPTHKSLPPPPATTPLQPSYPSRHDFTLPHHPPAPPPFISVTDTPSMPQSFPLLLRV</sequence>
<evidence type="ECO:0000256" key="1">
    <source>
        <dbReference type="SAM" id="MobiDB-lite"/>
    </source>
</evidence>
<gene>
    <name evidence="2" type="ORF">KC01_LOCUS26245</name>
</gene>
<dbReference type="AlphaFoldDB" id="A0AAV2L9C1"/>
<dbReference type="EMBL" id="OZ035844">
    <property type="protein sequence ID" value="CAL1597760.1"/>
    <property type="molecule type" value="Genomic_DNA"/>
</dbReference>
<feature type="region of interest" description="Disordered" evidence="1">
    <location>
        <begin position="52"/>
        <end position="71"/>
    </location>
</feature>
<proteinExistence type="predicted"/>
<reference evidence="2 3" key="1">
    <citation type="submission" date="2024-04" db="EMBL/GenBank/DDBJ databases">
        <authorList>
            <person name="Waldvogel A.-M."/>
            <person name="Schoenle A."/>
        </authorList>
    </citation>
    <scope>NUCLEOTIDE SEQUENCE [LARGE SCALE GENOMIC DNA]</scope>
</reference>
<feature type="region of interest" description="Disordered" evidence="1">
    <location>
        <begin position="136"/>
        <end position="186"/>
    </location>
</feature>
<evidence type="ECO:0008006" key="4">
    <source>
        <dbReference type="Google" id="ProtNLM"/>
    </source>
</evidence>
<feature type="compositionally biased region" description="Polar residues" evidence="1">
    <location>
        <begin position="102"/>
        <end position="111"/>
    </location>
</feature>
<accession>A0AAV2L9C1</accession>
<keyword evidence="3" id="KW-1185">Reference proteome</keyword>